<keyword evidence="3" id="KW-1185">Reference proteome</keyword>
<evidence type="ECO:0000313" key="3">
    <source>
        <dbReference type="Proteomes" id="UP000009168"/>
    </source>
</evidence>
<dbReference type="HOGENOM" id="CLU_402017_0_0_1"/>
<evidence type="ECO:0000313" key="2">
    <source>
        <dbReference type="EMBL" id="EAR89763.2"/>
    </source>
</evidence>
<dbReference type="AlphaFoldDB" id="Q22WV0"/>
<feature type="transmembrane region" description="Helical" evidence="1">
    <location>
        <begin position="37"/>
        <end position="53"/>
    </location>
</feature>
<dbReference type="InParanoid" id="Q22WV0"/>
<evidence type="ECO:0000256" key="1">
    <source>
        <dbReference type="SAM" id="Phobius"/>
    </source>
</evidence>
<keyword evidence="1" id="KW-1133">Transmembrane helix</keyword>
<feature type="transmembrane region" description="Helical" evidence="1">
    <location>
        <begin position="12"/>
        <end position="30"/>
    </location>
</feature>
<feature type="transmembrane region" description="Helical" evidence="1">
    <location>
        <begin position="59"/>
        <end position="76"/>
    </location>
</feature>
<reference evidence="3" key="1">
    <citation type="journal article" date="2006" name="PLoS Biol.">
        <title>Macronuclear genome sequence of the ciliate Tetrahymena thermophila, a model eukaryote.</title>
        <authorList>
            <person name="Eisen J.A."/>
            <person name="Coyne R.S."/>
            <person name="Wu M."/>
            <person name="Wu D."/>
            <person name="Thiagarajan M."/>
            <person name="Wortman J.R."/>
            <person name="Badger J.H."/>
            <person name="Ren Q."/>
            <person name="Amedeo P."/>
            <person name="Jones K.M."/>
            <person name="Tallon L.J."/>
            <person name="Delcher A.L."/>
            <person name="Salzberg S.L."/>
            <person name="Silva J.C."/>
            <person name="Haas B.J."/>
            <person name="Majoros W.H."/>
            <person name="Farzad M."/>
            <person name="Carlton J.M."/>
            <person name="Smith R.K. Jr."/>
            <person name="Garg J."/>
            <person name="Pearlman R.E."/>
            <person name="Karrer K.M."/>
            <person name="Sun L."/>
            <person name="Manning G."/>
            <person name="Elde N.C."/>
            <person name="Turkewitz A.P."/>
            <person name="Asai D.J."/>
            <person name="Wilkes D.E."/>
            <person name="Wang Y."/>
            <person name="Cai H."/>
            <person name="Collins K."/>
            <person name="Stewart B.A."/>
            <person name="Lee S.R."/>
            <person name="Wilamowska K."/>
            <person name="Weinberg Z."/>
            <person name="Ruzzo W.L."/>
            <person name="Wloga D."/>
            <person name="Gaertig J."/>
            <person name="Frankel J."/>
            <person name="Tsao C.-C."/>
            <person name="Gorovsky M.A."/>
            <person name="Keeling P.J."/>
            <person name="Waller R.F."/>
            <person name="Patron N.J."/>
            <person name="Cherry J.M."/>
            <person name="Stover N.A."/>
            <person name="Krieger C.J."/>
            <person name="del Toro C."/>
            <person name="Ryder H.F."/>
            <person name="Williamson S.C."/>
            <person name="Barbeau R.A."/>
            <person name="Hamilton E.P."/>
            <person name="Orias E."/>
        </authorList>
    </citation>
    <scope>NUCLEOTIDE SEQUENCE [LARGE SCALE GENOMIC DNA]</scope>
    <source>
        <strain evidence="3">SB210</strain>
    </source>
</reference>
<protein>
    <submittedName>
        <fullName evidence="2">Transmembrane protein, putative</fullName>
    </submittedName>
</protein>
<sequence length="728" mass="85853">MDKGVEYSDDKIIIFYGMTSSQTLFVGYFLNQNFMMLFLQIIAQNIILTLITWNPSFLQVRWAYFCSSFLILLFLYEQIRLKKNNFQLYQSEQEWAHIIKNGLSSPIMTVRYNQKENFIQMEIINNKAQKQFGIKTSEEFKAFSRMVKVFSKEAIIDEILEQEQLTVNPERKSIGNQERQAHLDFTQQNDTAEHNQALTFENQIILLIKNQIVQEKTEKRFCVNISSSGANNRKIIDQNNNKNLNQKTQNLDNQQQQQQSIYQYNCIYNPSKERSLIQKFSVKLSIFQQQSQYNCCIVVEEESSDQKIKRLQKMYQKQQSNFMIQFLHMWTKLKATIEKQSNQNIIRSYIKLALNQINNIKTHMQQIKKQTVISKQEYNKETFLKEIVDNISQTFYQFKDQLKFEFSNCTNQTFICSNVPRICQILTNLIENSLKYQLYPTNTIDYSNSTQDQTLQFNTQQLIDSPQTSQNTFIKHSPSYLFLKQNEITFTECHDSYRTLAINMSENKRSSRADILVSPRLQKNIVRIKFDLIKGENEISNVIKVSIKDNNQTTKISDLQNILILIANKLQNSDYYKEFKHLGWKVSLNLIGKIGPFYDIFLNPNYVNGIQIHFYIYQNINILDQNNKDVFFKNKNFDIEYAKSNQFCYNTQRKTLCQKQELPVISMSNISIQLDDSNNKQQNPPKNEDDLSTLPQLNIDELVQPVHKGYISDRFILDSIKDKQQSQN</sequence>
<dbReference type="RefSeq" id="XP_001010008.2">
    <property type="nucleotide sequence ID" value="XM_001010008.2"/>
</dbReference>
<name>Q22WV0_TETTS</name>
<dbReference type="GeneID" id="7844399"/>
<accession>Q22WV0</accession>
<dbReference type="KEGG" id="tet:TTHERM_01332130"/>
<dbReference type="OrthoDB" id="303113at2759"/>
<proteinExistence type="predicted"/>
<keyword evidence="1" id="KW-0472">Membrane</keyword>
<organism evidence="2 3">
    <name type="scientific">Tetrahymena thermophila (strain SB210)</name>
    <dbReference type="NCBI Taxonomy" id="312017"/>
    <lineage>
        <taxon>Eukaryota</taxon>
        <taxon>Sar</taxon>
        <taxon>Alveolata</taxon>
        <taxon>Ciliophora</taxon>
        <taxon>Intramacronucleata</taxon>
        <taxon>Oligohymenophorea</taxon>
        <taxon>Hymenostomatida</taxon>
        <taxon>Tetrahymenina</taxon>
        <taxon>Tetrahymenidae</taxon>
        <taxon>Tetrahymena</taxon>
    </lineage>
</organism>
<gene>
    <name evidence="2" type="ORF">TTHERM_01332130</name>
</gene>
<keyword evidence="1 2" id="KW-0812">Transmembrane</keyword>
<dbReference type="Proteomes" id="UP000009168">
    <property type="component" value="Unassembled WGS sequence"/>
</dbReference>
<dbReference type="eggNOG" id="ENOG502SWEY">
    <property type="taxonomic scope" value="Eukaryota"/>
</dbReference>
<dbReference type="EMBL" id="GG662811">
    <property type="protein sequence ID" value="EAR89763.2"/>
    <property type="molecule type" value="Genomic_DNA"/>
</dbReference>